<feature type="compositionally biased region" description="Gly residues" evidence="1">
    <location>
        <begin position="97"/>
        <end position="109"/>
    </location>
</feature>
<sequence length="153" mass="15679">MANADQRVMMTYQVPSRPFRWGPDNRERYVFSLTGPRLSVWTGTSLGARFGRVLPGWDGSLACVDCGSSTRDPGHPDDPLFSELDGLGLEPMEEGGGEGGGGGGGSGEGEGGEEAGAQAGARASSSQDLAMEEEEQGGSPSSPALPATENGTS</sequence>
<evidence type="ECO:0000256" key="1">
    <source>
        <dbReference type="SAM" id="MobiDB-lite"/>
    </source>
</evidence>
<dbReference type="Proteomes" id="UP000472241">
    <property type="component" value="Unplaced"/>
</dbReference>
<feature type="region of interest" description="Disordered" evidence="1">
    <location>
        <begin position="67"/>
        <end position="153"/>
    </location>
</feature>
<name>A0A667HI22_LYNCA</name>
<accession>A0A667HI22</accession>
<dbReference type="AlphaFoldDB" id="A0A667HI22"/>
<reference evidence="2" key="1">
    <citation type="submission" date="2025-08" db="UniProtKB">
        <authorList>
            <consortium name="Ensembl"/>
        </authorList>
    </citation>
    <scope>IDENTIFICATION</scope>
</reference>
<reference evidence="2" key="2">
    <citation type="submission" date="2025-09" db="UniProtKB">
        <authorList>
            <consortium name="Ensembl"/>
        </authorList>
    </citation>
    <scope>IDENTIFICATION</scope>
</reference>
<evidence type="ECO:0000313" key="3">
    <source>
        <dbReference type="Proteomes" id="UP000472241"/>
    </source>
</evidence>
<evidence type="ECO:0000313" key="2">
    <source>
        <dbReference type="Ensembl" id="ENSLCNP00005019393.1"/>
    </source>
</evidence>
<dbReference type="Ensembl" id="ENSLCNT00005021718.1">
    <property type="protein sequence ID" value="ENSLCNP00005019393.1"/>
    <property type="gene ID" value="ENSLCNG00005012685.1"/>
</dbReference>
<keyword evidence="3" id="KW-1185">Reference proteome</keyword>
<proteinExistence type="predicted"/>
<organism evidence="2 3">
    <name type="scientific">Lynx canadensis</name>
    <name type="common">Canada lynx</name>
    <name type="synonym">Felis canadensis</name>
    <dbReference type="NCBI Taxonomy" id="61383"/>
    <lineage>
        <taxon>Eukaryota</taxon>
        <taxon>Metazoa</taxon>
        <taxon>Chordata</taxon>
        <taxon>Craniata</taxon>
        <taxon>Vertebrata</taxon>
        <taxon>Euteleostomi</taxon>
        <taxon>Mammalia</taxon>
        <taxon>Eutheria</taxon>
        <taxon>Laurasiatheria</taxon>
        <taxon>Carnivora</taxon>
        <taxon>Feliformia</taxon>
        <taxon>Felidae</taxon>
        <taxon>Felinae</taxon>
        <taxon>Lynx</taxon>
    </lineage>
</organism>
<protein>
    <submittedName>
        <fullName evidence="2">Uncharacterized protein</fullName>
    </submittedName>
</protein>